<sequence>LNGMLDCGEGHAHIQRTVMTFVEQVSFKVREHLCSLASLKDLVAGSAFSALSRAAQCSQCISMDTSENTGEFENPASTHTPQNYTCSTLTSGGSRKAQAVSNKYRSG</sequence>
<evidence type="ECO:0000313" key="3">
    <source>
        <dbReference type="Proteomes" id="UP001497522"/>
    </source>
</evidence>
<name>A0ABP1C0K5_9BRYO</name>
<evidence type="ECO:0000256" key="1">
    <source>
        <dbReference type="SAM" id="MobiDB-lite"/>
    </source>
</evidence>
<dbReference type="Proteomes" id="UP001497522">
    <property type="component" value="Chromosome 9"/>
</dbReference>
<dbReference type="EMBL" id="OZ023710">
    <property type="protein sequence ID" value="CAK9882226.1"/>
    <property type="molecule type" value="Genomic_DNA"/>
</dbReference>
<reference evidence="2" key="1">
    <citation type="submission" date="2024-03" db="EMBL/GenBank/DDBJ databases">
        <authorList>
            <consortium name="ELIXIR-Norway"/>
            <consortium name="Elixir Norway"/>
        </authorList>
    </citation>
    <scope>NUCLEOTIDE SEQUENCE</scope>
</reference>
<proteinExistence type="predicted"/>
<evidence type="ECO:0000313" key="2">
    <source>
        <dbReference type="EMBL" id="CAK9882226.1"/>
    </source>
</evidence>
<protein>
    <submittedName>
        <fullName evidence="2">Uncharacterized protein</fullName>
    </submittedName>
</protein>
<keyword evidence="3" id="KW-1185">Reference proteome</keyword>
<gene>
    <name evidence="2" type="ORF">CSSPJE1EN2_LOCUS23582</name>
</gene>
<accession>A0ABP1C0K5</accession>
<organism evidence="2 3">
    <name type="scientific">Sphagnum jensenii</name>
    <dbReference type="NCBI Taxonomy" id="128206"/>
    <lineage>
        <taxon>Eukaryota</taxon>
        <taxon>Viridiplantae</taxon>
        <taxon>Streptophyta</taxon>
        <taxon>Embryophyta</taxon>
        <taxon>Bryophyta</taxon>
        <taxon>Sphagnophytina</taxon>
        <taxon>Sphagnopsida</taxon>
        <taxon>Sphagnales</taxon>
        <taxon>Sphagnaceae</taxon>
        <taxon>Sphagnum</taxon>
    </lineage>
</organism>
<feature type="non-terminal residue" evidence="2">
    <location>
        <position position="1"/>
    </location>
</feature>
<feature type="region of interest" description="Disordered" evidence="1">
    <location>
        <begin position="68"/>
        <end position="107"/>
    </location>
</feature>